<feature type="transmembrane region" description="Helical" evidence="1">
    <location>
        <begin position="196"/>
        <end position="218"/>
    </location>
</feature>
<dbReference type="RefSeq" id="WP_163065416.1">
    <property type="nucleotide sequence ID" value="NZ_CP048649.1"/>
</dbReference>
<organism evidence="2 3">
    <name type="scientific">Aminipila butyrica</name>
    <dbReference type="NCBI Taxonomy" id="433296"/>
    <lineage>
        <taxon>Bacteria</taxon>
        <taxon>Bacillati</taxon>
        <taxon>Bacillota</taxon>
        <taxon>Clostridia</taxon>
        <taxon>Peptostreptococcales</taxon>
        <taxon>Anaerovoracaceae</taxon>
        <taxon>Aminipila</taxon>
    </lineage>
</organism>
<reference evidence="2 3" key="1">
    <citation type="submission" date="2020-02" db="EMBL/GenBank/DDBJ databases">
        <authorList>
            <person name="Kim Y.B."/>
            <person name="Roh S.W."/>
        </authorList>
    </citation>
    <scope>NUCLEOTIDE SEQUENCE [LARGE SCALE GENOMIC DNA]</scope>
    <source>
        <strain evidence="2 3">DSM 103574</strain>
    </source>
</reference>
<proteinExistence type="predicted"/>
<feature type="transmembrane region" description="Helical" evidence="1">
    <location>
        <begin position="69"/>
        <end position="90"/>
    </location>
</feature>
<evidence type="ECO:0008006" key="4">
    <source>
        <dbReference type="Google" id="ProtNLM"/>
    </source>
</evidence>
<keyword evidence="1" id="KW-0812">Transmembrane</keyword>
<evidence type="ECO:0000313" key="2">
    <source>
        <dbReference type="EMBL" id="QIB68553.1"/>
    </source>
</evidence>
<evidence type="ECO:0000256" key="1">
    <source>
        <dbReference type="SAM" id="Phobius"/>
    </source>
</evidence>
<name>A0A858BRM9_9FIRM</name>
<evidence type="ECO:0000313" key="3">
    <source>
        <dbReference type="Proteomes" id="UP000466848"/>
    </source>
</evidence>
<feature type="transmembrane region" description="Helical" evidence="1">
    <location>
        <begin position="173"/>
        <end position="190"/>
    </location>
</feature>
<feature type="transmembrane region" description="Helical" evidence="1">
    <location>
        <begin position="38"/>
        <end position="63"/>
    </location>
</feature>
<keyword evidence="1" id="KW-1133">Transmembrane helix</keyword>
<protein>
    <recommendedName>
        <fullName evidence="4">ABC-2 family transporter protein</fullName>
    </recommendedName>
</protein>
<feature type="transmembrane region" description="Helical" evidence="1">
    <location>
        <begin position="140"/>
        <end position="161"/>
    </location>
</feature>
<accession>A0A858BRM9</accession>
<keyword evidence="1" id="KW-0472">Membrane</keyword>
<dbReference type="KEGG" id="abut:Ami103574_04105"/>
<dbReference type="AlphaFoldDB" id="A0A858BRM9"/>
<keyword evidence="3" id="KW-1185">Reference proteome</keyword>
<gene>
    <name evidence="2" type="ORF">Ami103574_04105</name>
</gene>
<sequence>MMNKDRSIEYILDQGLVKPKNAGEQAVDIFRSLGWKFLFWDTAYGLIFAALTLVVIVVVLISVPDNYRFSATASAAPLLYLLIAVFTEMAERANGLYELKQTCRYTPGQVTALRTTCYSVAGAVYTAILALINMRGSEEFLPLLALGLFALFVCAVPQLLIVRLIRCKWANGLYAVLWVIINLTLFIRFGEAWEEILLTLPMTLSFSVAAAGAIILAYQIQKMLTEVEPYAIP</sequence>
<feature type="transmembrane region" description="Helical" evidence="1">
    <location>
        <begin position="111"/>
        <end position="134"/>
    </location>
</feature>
<dbReference type="EMBL" id="CP048649">
    <property type="protein sequence ID" value="QIB68553.1"/>
    <property type="molecule type" value="Genomic_DNA"/>
</dbReference>
<dbReference type="Proteomes" id="UP000466848">
    <property type="component" value="Chromosome"/>
</dbReference>